<gene>
    <name evidence="1" type="ORF">CRE_15949</name>
</gene>
<dbReference type="OMA" id="WIKHIYS"/>
<evidence type="ECO:0000313" key="2">
    <source>
        <dbReference type="Proteomes" id="UP000008281"/>
    </source>
</evidence>
<keyword evidence="2" id="KW-1185">Reference proteome</keyword>
<dbReference type="OrthoDB" id="10472045at2759"/>
<proteinExistence type="predicted"/>
<dbReference type="Proteomes" id="UP000008281">
    <property type="component" value="Unassembled WGS sequence"/>
</dbReference>
<evidence type="ECO:0000313" key="1">
    <source>
        <dbReference type="EMBL" id="EFO97802.1"/>
    </source>
</evidence>
<dbReference type="EMBL" id="DS268433">
    <property type="protein sequence ID" value="EFO97802.1"/>
    <property type="molecule type" value="Genomic_DNA"/>
</dbReference>
<protein>
    <submittedName>
        <fullName evidence="1">Uncharacterized protein</fullName>
    </submittedName>
</protein>
<organism evidence="2">
    <name type="scientific">Caenorhabditis remanei</name>
    <name type="common">Caenorhabditis vulgaris</name>
    <dbReference type="NCBI Taxonomy" id="31234"/>
    <lineage>
        <taxon>Eukaryota</taxon>
        <taxon>Metazoa</taxon>
        <taxon>Ecdysozoa</taxon>
        <taxon>Nematoda</taxon>
        <taxon>Chromadorea</taxon>
        <taxon>Rhabditida</taxon>
        <taxon>Rhabditina</taxon>
        <taxon>Rhabditomorpha</taxon>
        <taxon>Rhabditoidea</taxon>
        <taxon>Rhabditidae</taxon>
        <taxon>Peloderinae</taxon>
        <taxon>Caenorhabditis</taxon>
    </lineage>
</organism>
<sequence length="69" mass="8335">MPPNIWNTNLDVYYYVKRSFNLFLTPVFPLILYCVHKKSPKNFGSLKYFLYFHVTWKKVCFLSFNCDAL</sequence>
<dbReference type="PANTHER" id="PTHR47922">
    <property type="entry name" value="SERPENTINE RECEPTOR, CLASS H"/>
    <property type="match status" value="1"/>
</dbReference>
<dbReference type="AlphaFoldDB" id="E3MBR2"/>
<dbReference type="HOGENOM" id="CLU_2778293_0_0_1"/>
<reference evidence="1" key="1">
    <citation type="submission" date="2007-07" db="EMBL/GenBank/DDBJ databases">
        <title>PCAP assembly of the Caenorhabditis remanei genome.</title>
        <authorList>
            <consortium name="The Caenorhabditis remanei Sequencing Consortium"/>
            <person name="Wilson R.K."/>
        </authorList>
    </citation>
    <scope>NUCLEOTIDE SEQUENCE [LARGE SCALE GENOMIC DNA]</scope>
    <source>
        <strain evidence="1">PB4641</strain>
    </source>
</reference>
<name>E3MBR2_CAERE</name>
<dbReference type="PANTHER" id="PTHR47922:SF1">
    <property type="entry name" value="SERPENTINE RECEPTOR, CLASS H"/>
    <property type="match status" value="1"/>
</dbReference>
<accession>E3MBR2</accession>
<dbReference type="InParanoid" id="E3MBR2"/>